<dbReference type="STRING" id="671065.MetMK1DRAFT_00026780"/>
<evidence type="ECO:0000313" key="1">
    <source>
        <dbReference type="EMBL" id="EHP68255.1"/>
    </source>
</evidence>
<sequence length="61" mass="7245">MMLIMKVVCPVCNRLFEAECTPYLQKYNEITYYFDTEICQLAFLREPERFTFKCQKSSGSS</sequence>
<evidence type="ECO:0008006" key="3">
    <source>
        <dbReference type="Google" id="ProtNLM"/>
    </source>
</evidence>
<name>H2C7X9_9CREN</name>
<evidence type="ECO:0000313" key="2">
    <source>
        <dbReference type="Proteomes" id="UP000003980"/>
    </source>
</evidence>
<gene>
    <name evidence="1" type="ORF">MetMK1DRAFT_00026780</name>
</gene>
<proteinExistence type="predicted"/>
<dbReference type="EMBL" id="JH597770">
    <property type="protein sequence ID" value="EHP68255.1"/>
    <property type="molecule type" value="Genomic_DNA"/>
</dbReference>
<dbReference type="RefSeq" id="WP_009074471.1">
    <property type="nucleotide sequence ID" value="NZ_JH597770.1"/>
</dbReference>
<organism evidence="1 2">
    <name type="scientific">Metallosphaera yellowstonensis MK1</name>
    <dbReference type="NCBI Taxonomy" id="671065"/>
    <lineage>
        <taxon>Archaea</taxon>
        <taxon>Thermoproteota</taxon>
        <taxon>Thermoprotei</taxon>
        <taxon>Sulfolobales</taxon>
        <taxon>Sulfolobaceae</taxon>
        <taxon>Metallosphaera</taxon>
    </lineage>
</organism>
<protein>
    <recommendedName>
        <fullName evidence="3">YHS domain-containing protein</fullName>
    </recommendedName>
</protein>
<dbReference type="OrthoDB" id="35110at2157"/>
<dbReference type="Proteomes" id="UP000003980">
    <property type="component" value="Unassembled WGS sequence"/>
</dbReference>
<accession>H2C7X9</accession>
<keyword evidence="2" id="KW-1185">Reference proteome</keyword>
<dbReference type="AlphaFoldDB" id="H2C7X9"/>
<dbReference type="eggNOG" id="arCOG04507">
    <property type="taxonomic scope" value="Archaea"/>
</dbReference>
<dbReference type="HOGENOM" id="CLU_2968243_0_0_2"/>
<reference evidence="1 2" key="1">
    <citation type="submission" date="2012-01" db="EMBL/GenBank/DDBJ databases">
        <title>Improved High-Quality Draft sequence of Metallosphaera yellowstonensis MK1.</title>
        <authorList>
            <consortium name="US DOE Joint Genome Institute"/>
            <person name="Lucas S."/>
            <person name="Han J."/>
            <person name="Cheng J.-F."/>
            <person name="Goodwin L."/>
            <person name="Pitluck S."/>
            <person name="Peters L."/>
            <person name="Teshima H."/>
            <person name="Detter J.C."/>
            <person name="Han C."/>
            <person name="Tapia R."/>
            <person name="Land M."/>
            <person name="Hauser L."/>
            <person name="Kyrpides N."/>
            <person name="Kozubal M."/>
            <person name="Macur R.E."/>
            <person name="Jay Z."/>
            <person name="Inskeep W."/>
            <person name="Woyke T."/>
        </authorList>
    </citation>
    <scope>NUCLEOTIDE SEQUENCE [LARGE SCALE GENOMIC DNA]</scope>
    <source>
        <strain evidence="1 2">MK1</strain>
    </source>
</reference>